<dbReference type="GO" id="GO:0005524">
    <property type="term" value="F:ATP binding"/>
    <property type="evidence" value="ECO:0007669"/>
    <property type="project" value="UniProtKB-KW"/>
</dbReference>
<organism evidence="7 8">
    <name type="scientific">Roseovarius faecimaris</name>
    <dbReference type="NCBI Taxonomy" id="2494550"/>
    <lineage>
        <taxon>Bacteria</taxon>
        <taxon>Pseudomonadati</taxon>
        <taxon>Pseudomonadota</taxon>
        <taxon>Alphaproteobacteria</taxon>
        <taxon>Rhodobacterales</taxon>
        <taxon>Roseobacteraceae</taxon>
        <taxon>Roseovarius</taxon>
    </lineage>
</organism>
<dbReference type="InterPro" id="IPR000719">
    <property type="entry name" value="Prot_kinase_dom"/>
</dbReference>
<dbReference type="CDD" id="cd14014">
    <property type="entry name" value="STKc_PknB_like"/>
    <property type="match status" value="1"/>
</dbReference>
<dbReference type="Pfam" id="PF00069">
    <property type="entry name" value="Pkinase"/>
    <property type="match status" value="1"/>
</dbReference>
<dbReference type="SUPFAM" id="SSF56112">
    <property type="entry name" value="Protein kinase-like (PK-like)"/>
    <property type="match status" value="1"/>
</dbReference>
<feature type="region of interest" description="Disordered" evidence="5">
    <location>
        <begin position="411"/>
        <end position="445"/>
    </location>
</feature>
<sequence length="465" mass="51951">MHHNATNLSDAETDDLAPGHSLLYGQYIIEHHMIDGGFGMTYLAKDSLERKVVIKECFPSSVCRRINGEVRPRKPAYQEQYQNVIRNFLREALRMAKFDHPNIVKVHQVFQENNTAYIAMDYIDGMDLLSMLDIDPGRLTDARVEQLLRDTLTALAHVHELGMLHRDISPDNILLDANDKLTLIDFGAAREEAARQTRALSTVMSVKDGYSPHEFYYTDGKQRPSSDIYSVGATFYHLITGFAPPDCQKRVAALTAENPDPYKPLVAGNWSFDKSFLSAIDKALSLAQKDRFQTVGEWLEVLDNPGSHVVVSPIAMAFDAQDADKIATKMDAEANKSAQNVAQASNPEAELTPDLIAKISSLVEDTNSKVEPGLPGDVKKAMVKEEIVEEEPHPLVDIFGQPIDDIDKWLKEQDKMSKRTSNKRETPDNKPGSEEASQKKSEPGLLRVLHRLTGLRQRSAAMAQN</sequence>
<dbReference type="PROSITE" id="PS00109">
    <property type="entry name" value="PROTEIN_KINASE_TYR"/>
    <property type="match status" value="1"/>
</dbReference>
<dbReference type="PANTHER" id="PTHR43289">
    <property type="entry name" value="MITOGEN-ACTIVATED PROTEIN KINASE KINASE KINASE 20-RELATED"/>
    <property type="match status" value="1"/>
</dbReference>
<keyword evidence="4" id="KW-0067">ATP-binding</keyword>
<feature type="domain" description="Protein kinase" evidence="6">
    <location>
        <begin position="27"/>
        <end position="311"/>
    </location>
</feature>
<evidence type="ECO:0000256" key="5">
    <source>
        <dbReference type="SAM" id="MobiDB-lite"/>
    </source>
</evidence>
<dbReference type="EMBL" id="CP034348">
    <property type="protein sequence ID" value="QGX97225.1"/>
    <property type="molecule type" value="Genomic_DNA"/>
</dbReference>
<dbReference type="InterPro" id="IPR008266">
    <property type="entry name" value="Tyr_kinase_AS"/>
</dbReference>
<proteinExistence type="predicted"/>
<evidence type="ECO:0000256" key="2">
    <source>
        <dbReference type="ARBA" id="ARBA00022741"/>
    </source>
</evidence>
<evidence type="ECO:0000256" key="1">
    <source>
        <dbReference type="ARBA" id="ARBA00022679"/>
    </source>
</evidence>
<gene>
    <name evidence="7" type="ORF">EI983_02610</name>
</gene>
<dbReference type="RefSeq" id="WP_157705731.1">
    <property type="nucleotide sequence ID" value="NZ_CP034348.1"/>
</dbReference>
<name>A0A6I6IKR0_9RHOB</name>
<dbReference type="GO" id="GO:0004674">
    <property type="term" value="F:protein serine/threonine kinase activity"/>
    <property type="evidence" value="ECO:0007669"/>
    <property type="project" value="UniProtKB-KW"/>
</dbReference>
<evidence type="ECO:0000256" key="4">
    <source>
        <dbReference type="ARBA" id="ARBA00022840"/>
    </source>
</evidence>
<dbReference type="KEGG" id="rom:EI983_02610"/>
<evidence type="ECO:0000256" key="3">
    <source>
        <dbReference type="ARBA" id="ARBA00022777"/>
    </source>
</evidence>
<dbReference type="Gene3D" id="1.10.510.10">
    <property type="entry name" value="Transferase(Phosphotransferase) domain 1"/>
    <property type="match status" value="1"/>
</dbReference>
<evidence type="ECO:0000259" key="6">
    <source>
        <dbReference type="PROSITE" id="PS50011"/>
    </source>
</evidence>
<dbReference type="PANTHER" id="PTHR43289:SF6">
    <property type="entry name" value="SERINE_THREONINE-PROTEIN KINASE NEKL-3"/>
    <property type="match status" value="1"/>
</dbReference>
<dbReference type="Proteomes" id="UP000428330">
    <property type="component" value="Chromosome"/>
</dbReference>
<keyword evidence="2" id="KW-0547">Nucleotide-binding</keyword>
<protein>
    <submittedName>
        <fullName evidence="7">Serine/threonine protein kinase</fullName>
    </submittedName>
</protein>
<keyword evidence="1" id="KW-0808">Transferase</keyword>
<keyword evidence="3 7" id="KW-0418">Kinase</keyword>
<evidence type="ECO:0000313" key="7">
    <source>
        <dbReference type="EMBL" id="QGX97225.1"/>
    </source>
</evidence>
<dbReference type="PROSITE" id="PS50011">
    <property type="entry name" value="PROTEIN_KINASE_DOM"/>
    <property type="match status" value="1"/>
</dbReference>
<reference evidence="8" key="1">
    <citation type="submission" date="2018-12" db="EMBL/GenBank/DDBJ databases">
        <title>Complete genome sequence of Roseovarius sp. MME-070.</title>
        <authorList>
            <person name="Nam Y.-D."/>
            <person name="Kang J."/>
            <person name="Chung W.-H."/>
            <person name="Park Y.S."/>
        </authorList>
    </citation>
    <scope>NUCLEOTIDE SEQUENCE [LARGE SCALE GENOMIC DNA]</scope>
    <source>
        <strain evidence="8">MME-070</strain>
    </source>
</reference>
<keyword evidence="8" id="KW-1185">Reference proteome</keyword>
<dbReference type="AlphaFoldDB" id="A0A6I6IKR0"/>
<dbReference type="InterPro" id="IPR011009">
    <property type="entry name" value="Kinase-like_dom_sf"/>
</dbReference>
<dbReference type="OrthoDB" id="9801841at2"/>
<keyword evidence="7" id="KW-0723">Serine/threonine-protein kinase</keyword>
<evidence type="ECO:0000313" key="8">
    <source>
        <dbReference type="Proteomes" id="UP000428330"/>
    </source>
</evidence>
<accession>A0A6I6IKR0</accession>
<feature type="compositionally biased region" description="Basic and acidic residues" evidence="5">
    <location>
        <begin position="411"/>
        <end position="442"/>
    </location>
</feature>